<dbReference type="KEGG" id="hhg:XM38_020160"/>
<dbReference type="AlphaFoldDB" id="A0A1Z3HLB3"/>
<dbReference type="PRINTS" id="PR00038">
    <property type="entry name" value="HTHLUXR"/>
</dbReference>
<dbReference type="GO" id="GO:0003677">
    <property type="term" value="F:DNA binding"/>
    <property type="evidence" value="ECO:0007669"/>
    <property type="project" value="UniProtKB-KW"/>
</dbReference>
<evidence type="ECO:0000313" key="5">
    <source>
        <dbReference type="EMBL" id="ASC71066.1"/>
    </source>
</evidence>
<keyword evidence="1" id="KW-0805">Transcription regulation</keyword>
<proteinExistence type="predicted"/>
<accession>A0A1Z3HLB3</accession>
<keyword evidence="3" id="KW-0804">Transcription</keyword>
<dbReference type="InterPro" id="IPR036388">
    <property type="entry name" value="WH-like_DNA-bd_sf"/>
</dbReference>
<evidence type="ECO:0000256" key="1">
    <source>
        <dbReference type="ARBA" id="ARBA00023015"/>
    </source>
</evidence>
<dbReference type="InterPro" id="IPR000792">
    <property type="entry name" value="Tscrpt_reg_LuxR_C"/>
</dbReference>
<keyword evidence="6" id="KW-1185">Reference proteome</keyword>
<dbReference type="RefSeq" id="WP_187329350.1">
    <property type="nucleotide sequence ID" value="NZ_CP021983.2"/>
</dbReference>
<evidence type="ECO:0000313" key="6">
    <source>
        <dbReference type="Proteomes" id="UP000191901"/>
    </source>
</evidence>
<feature type="domain" description="HTH luxR-type" evidence="4">
    <location>
        <begin position="86"/>
        <end position="113"/>
    </location>
</feature>
<dbReference type="InterPro" id="IPR016032">
    <property type="entry name" value="Sig_transdc_resp-reg_C-effctor"/>
</dbReference>
<dbReference type="PANTHER" id="PTHR44688:SF16">
    <property type="entry name" value="DNA-BINDING TRANSCRIPTIONAL ACTIVATOR DEVR_DOSR"/>
    <property type="match status" value="1"/>
</dbReference>
<dbReference type="SUPFAM" id="SSF46894">
    <property type="entry name" value="C-terminal effector domain of the bipartite response regulators"/>
    <property type="match status" value="1"/>
</dbReference>
<dbReference type="CDD" id="cd06170">
    <property type="entry name" value="LuxR_C_like"/>
    <property type="match status" value="1"/>
</dbReference>
<dbReference type="Pfam" id="PF00196">
    <property type="entry name" value="GerE"/>
    <property type="match status" value="1"/>
</dbReference>
<evidence type="ECO:0000256" key="3">
    <source>
        <dbReference type="ARBA" id="ARBA00023163"/>
    </source>
</evidence>
<dbReference type="EMBL" id="CP021983">
    <property type="protein sequence ID" value="ASC71066.1"/>
    <property type="molecule type" value="Genomic_DNA"/>
</dbReference>
<dbReference type="Proteomes" id="UP000191901">
    <property type="component" value="Chromosome"/>
</dbReference>
<sequence>MAHCLLESRQLFPGQPIQLQDQVSLPDETRVSLQAQWIDLGPQQASCIVVILENLTAVAHQQAQIDAWRYGLTEREAQVWERALLGLSYRDIGQELFIALNTVKRHMKSIRRKQSDGCG</sequence>
<evidence type="ECO:0000256" key="2">
    <source>
        <dbReference type="ARBA" id="ARBA00023125"/>
    </source>
</evidence>
<keyword evidence="2" id="KW-0238">DNA-binding</keyword>
<reference evidence="5 6" key="1">
    <citation type="journal article" date="2016" name="Biochim. Biophys. Acta">
        <title>Characterization of red-shifted phycobilisomes isolated from the chlorophyll f-containing cyanobacterium Halomicronema hongdechloris.</title>
        <authorList>
            <person name="Li Y."/>
            <person name="Lin Y."/>
            <person name="Garvey C.J."/>
            <person name="Birch D."/>
            <person name="Corkery R.W."/>
            <person name="Loughlin P.C."/>
            <person name="Scheer H."/>
            <person name="Willows R.D."/>
            <person name="Chen M."/>
        </authorList>
    </citation>
    <scope>NUCLEOTIDE SEQUENCE [LARGE SCALE GENOMIC DNA]</scope>
    <source>
        <strain evidence="5 6">C2206</strain>
    </source>
</reference>
<dbReference type="PANTHER" id="PTHR44688">
    <property type="entry name" value="DNA-BINDING TRANSCRIPTIONAL ACTIVATOR DEVR_DOSR"/>
    <property type="match status" value="1"/>
</dbReference>
<protein>
    <recommendedName>
        <fullName evidence="4">HTH luxR-type domain-containing protein</fullName>
    </recommendedName>
</protein>
<dbReference type="SMART" id="SM00421">
    <property type="entry name" value="HTH_LUXR"/>
    <property type="match status" value="1"/>
</dbReference>
<dbReference type="GO" id="GO:0006355">
    <property type="term" value="P:regulation of DNA-templated transcription"/>
    <property type="evidence" value="ECO:0007669"/>
    <property type="project" value="InterPro"/>
</dbReference>
<evidence type="ECO:0000259" key="4">
    <source>
        <dbReference type="PROSITE" id="PS00622"/>
    </source>
</evidence>
<gene>
    <name evidence="5" type="ORF">XM38_020160</name>
</gene>
<dbReference type="Gene3D" id="1.10.10.10">
    <property type="entry name" value="Winged helix-like DNA-binding domain superfamily/Winged helix DNA-binding domain"/>
    <property type="match status" value="1"/>
</dbReference>
<name>A0A1Z3HLB3_9CYAN</name>
<organism evidence="5 6">
    <name type="scientific">Halomicronema hongdechloris C2206</name>
    <dbReference type="NCBI Taxonomy" id="1641165"/>
    <lineage>
        <taxon>Bacteria</taxon>
        <taxon>Bacillati</taxon>
        <taxon>Cyanobacteriota</taxon>
        <taxon>Cyanophyceae</taxon>
        <taxon>Nodosilineales</taxon>
        <taxon>Nodosilineaceae</taxon>
        <taxon>Halomicronema</taxon>
    </lineage>
</organism>
<dbReference type="PROSITE" id="PS00622">
    <property type="entry name" value="HTH_LUXR_1"/>
    <property type="match status" value="1"/>
</dbReference>